<evidence type="ECO:0000313" key="2">
    <source>
        <dbReference type="Proteomes" id="UP000046395"/>
    </source>
</evidence>
<dbReference type="InterPro" id="IPR000477">
    <property type="entry name" value="RT_dom"/>
</dbReference>
<reference evidence="3" key="1">
    <citation type="submission" date="2019-12" db="UniProtKB">
        <authorList>
            <consortium name="WormBaseParasite"/>
        </authorList>
    </citation>
    <scope>IDENTIFICATION</scope>
</reference>
<dbReference type="AlphaFoldDB" id="A0A5S6Q3I9"/>
<dbReference type="PANTHER" id="PTHR21301">
    <property type="entry name" value="REVERSE TRANSCRIPTASE"/>
    <property type="match status" value="1"/>
</dbReference>
<keyword evidence="2" id="KW-1185">Reference proteome</keyword>
<dbReference type="PROSITE" id="PS50878">
    <property type="entry name" value="RT_POL"/>
    <property type="match status" value="1"/>
</dbReference>
<evidence type="ECO:0000313" key="3">
    <source>
        <dbReference type="WBParaSite" id="TMUE_0000001763.1"/>
    </source>
</evidence>
<name>A0A5S6Q3I9_TRIMR</name>
<feature type="domain" description="Reverse transcriptase" evidence="1">
    <location>
        <begin position="1"/>
        <end position="118"/>
    </location>
</feature>
<proteinExistence type="predicted"/>
<protein>
    <submittedName>
        <fullName evidence="3">Reverse transcriptase domain-containing protein</fullName>
    </submittedName>
</protein>
<dbReference type="WBParaSite" id="TMUE_0000001763.1">
    <property type="protein sequence ID" value="TMUE_0000001763.1"/>
    <property type="gene ID" value="WBGene00297638"/>
</dbReference>
<accession>A0A5S6Q3I9</accession>
<dbReference type="Proteomes" id="UP000046395">
    <property type="component" value="Unassembled WGS sequence"/>
</dbReference>
<evidence type="ECO:0000259" key="1">
    <source>
        <dbReference type="PROSITE" id="PS50878"/>
    </source>
</evidence>
<dbReference type="PANTHER" id="PTHR21301:SF10">
    <property type="entry name" value="REVERSE TRANSCRIPTASE DOMAIN-CONTAINING PROTEIN"/>
    <property type="match status" value="1"/>
</dbReference>
<sequence>MKMGSGSGSKYKYLLKYHFLFTEASINRGNPFHRRWDQEADCGAPMGSPLSPVMAEIFMEHLEDIAFKDGFTAFGVKMFKRYVDDIFVIIETGKEIALLDHLNGLFTGQISVIEAKVL</sequence>
<organism evidence="2 3">
    <name type="scientific">Trichuris muris</name>
    <name type="common">Mouse whipworm</name>
    <dbReference type="NCBI Taxonomy" id="70415"/>
    <lineage>
        <taxon>Eukaryota</taxon>
        <taxon>Metazoa</taxon>
        <taxon>Ecdysozoa</taxon>
        <taxon>Nematoda</taxon>
        <taxon>Enoplea</taxon>
        <taxon>Dorylaimia</taxon>
        <taxon>Trichinellida</taxon>
        <taxon>Trichuridae</taxon>
        <taxon>Trichuris</taxon>
    </lineage>
</organism>